<organism evidence="2 3">
    <name type="scientific">Herbiconiux ginsengi</name>
    <dbReference type="NCBI Taxonomy" id="381665"/>
    <lineage>
        <taxon>Bacteria</taxon>
        <taxon>Bacillati</taxon>
        <taxon>Actinomycetota</taxon>
        <taxon>Actinomycetes</taxon>
        <taxon>Micrococcales</taxon>
        <taxon>Microbacteriaceae</taxon>
        <taxon>Herbiconiux</taxon>
    </lineage>
</organism>
<accession>A0A1H3S9Y5</accession>
<dbReference type="RefSeq" id="WP_092555856.1">
    <property type="nucleotide sequence ID" value="NZ_FNPZ01000003.1"/>
</dbReference>
<dbReference type="Gene3D" id="3.10.180.10">
    <property type="entry name" value="2,3-Dihydroxybiphenyl 1,2-Dioxygenase, domain 1"/>
    <property type="match status" value="1"/>
</dbReference>
<dbReference type="PANTHER" id="PTHR35908">
    <property type="entry name" value="HYPOTHETICAL FUSION PROTEIN"/>
    <property type="match status" value="1"/>
</dbReference>
<dbReference type="Pfam" id="PF18029">
    <property type="entry name" value="Glyoxalase_6"/>
    <property type="match status" value="1"/>
</dbReference>
<gene>
    <name evidence="2" type="ORF">SAMN05216554_3381</name>
</gene>
<name>A0A1H3S9Y5_9MICO</name>
<dbReference type="InterPro" id="IPR029068">
    <property type="entry name" value="Glyas_Bleomycin-R_OHBP_Dase"/>
</dbReference>
<dbReference type="Proteomes" id="UP000198891">
    <property type="component" value="Unassembled WGS sequence"/>
</dbReference>
<reference evidence="2 3" key="1">
    <citation type="submission" date="2016-10" db="EMBL/GenBank/DDBJ databases">
        <authorList>
            <person name="de Groot N.N."/>
        </authorList>
    </citation>
    <scope>NUCLEOTIDE SEQUENCE [LARGE SCALE GENOMIC DNA]</scope>
    <source>
        <strain evidence="2 3">CGMCC 4.3491</strain>
    </source>
</reference>
<dbReference type="AlphaFoldDB" id="A0A1H3S9Y5"/>
<dbReference type="PANTHER" id="PTHR35908:SF1">
    <property type="entry name" value="CONSERVED PROTEIN"/>
    <property type="match status" value="1"/>
</dbReference>
<dbReference type="SUPFAM" id="SSF54593">
    <property type="entry name" value="Glyoxalase/Bleomycin resistance protein/Dihydroxybiphenyl dioxygenase"/>
    <property type="match status" value="1"/>
</dbReference>
<evidence type="ECO:0000259" key="1">
    <source>
        <dbReference type="PROSITE" id="PS51819"/>
    </source>
</evidence>
<keyword evidence="3" id="KW-1185">Reference proteome</keyword>
<dbReference type="PROSITE" id="PS51819">
    <property type="entry name" value="VOC"/>
    <property type="match status" value="1"/>
</dbReference>
<evidence type="ECO:0000313" key="2">
    <source>
        <dbReference type="EMBL" id="SDZ33949.1"/>
    </source>
</evidence>
<sequence>MTSTGYPAFRQVVLDTENARELAEFYHHLLGLAYEAGDEPPVDGSPDTDGQDWLVLLGPDGKRLLAFQQVASLAPATWPEGPRPQQLHLDFSVPDLDELTRHRDRALELGATILREELDDPDEPISILADPSGHPFCIFVIAQSG</sequence>
<dbReference type="InterPro" id="IPR041581">
    <property type="entry name" value="Glyoxalase_6"/>
</dbReference>
<dbReference type="InterPro" id="IPR037523">
    <property type="entry name" value="VOC_core"/>
</dbReference>
<feature type="domain" description="VOC" evidence="1">
    <location>
        <begin position="8"/>
        <end position="141"/>
    </location>
</feature>
<dbReference type="STRING" id="381665.SAMN05216554_3381"/>
<dbReference type="EMBL" id="FNPZ01000003">
    <property type="protein sequence ID" value="SDZ33949.1"/>
    <property type="molecule type" value="Genomic_DNA"/>
</dbReference>
<dbReference type="OrthoDB" id="1645442at2"/>
<protein>
    <recommendedName>
        <fullName evidence="1">VOC domain-containing protein</fullName>
    </recommendedName>
</protein>
<evidence type="ECO:0000313" key="3">
    <source>
        <dbReference type="Proteomes" id="UP000198891"/>
    </source>
</evidence>
<proteinExistence type="predicted"/>